<dbReference type="HOGENOM" id="CLU_143449_1_0_5"/>
<accession>B8IC13</accession>
<evidence type="ECO:0000313" key="2">
    <source>
        <dbReference type="Proteomes" id="UP000008207"/>
    </source>
</evidence>
<dbReference type="Proteomes" id="UP000008207">
    <property type="component" value="Chromosome"/>
</dbReference>
<dbReference type="RefSeq" id="WP_015932773.1">
    <property type="nucleotide sequence ID" value="NC_011894.1"/>
</dbReference>
<dbReference type="EMBL" id="CP001349">
    <property type="protein sequence ID" value="ACL61195.1"/>
    <property type="molecule type" value="Genomic_DNA"/>
</dbReference>
<evidence type="ECO:0000313" key="1">
    <source>
        <dbReference type="EMBL" id="ACL61195.1"/>
    </source>
</evidence>
<dbReference type="AlphaFoldDB" id="B8IC13"/>
<gene>
    <name evidence="1" type="ordered locus">Mnod_6413</name>
</gene>
<reference evidence="1 2" key="1">
    <citation type="submission" date="2009-01" db="EMBL/GenBank/DDBJ databases">
        <title>Complete sequence of chromosome of Methylobacterium nodulans ORS 2060.</title>
        <authorList>
            <consortium name="US DOE Joint Genome Institute"/>
            <person name="Lucas S."/>
            <person name="Copeland A."/>
            <person name="Lapidus A."/>
            <person name="Glavina del Rio T."/>
            <person name="Dalin E."/>
            <person name="Tice H."/>
            <person name="Bruce D."/>
            <person name="Goodwin L."/>
            <person name="Pitluck S."/>
            <person name="Sims D."/>
            <person name="Brettin T."/>
            <person name="Detter J.C."/>
            <person name="Han C."/>
            <person name="Larimer F."/>
            <person name="Land M."/>
            <person name="Hauser L."/>
            <person name="Kyrpides N."/>
            <person name="Ivanova N."/>
            <person name="Marx C.J."/>
            <person name="Richardson P."/>
        </authorList>
    </citation>
    <scope>NUCLEOTIDE SEQUENCE [LARGE SCALE GENOMIC DNA]</scope>
    <source>
        <strain evidence="2">LMG 21967 / CNCM I-2342 / ORS 2060</strain>
    </source>
</reference>
<sequence length="82" mass="8758">MATIADLRTAKRLTDEQVDAAVMGYLAHPSSGPRQIADGLTLDIDAAVAACRQAAEAMRRKDVTVARRRVAVRTAILLARVG</sequence>
<dbReference type="eggNOG" id="ENOG502ZZ2E">
    <property type="taxonomic scope" value="Bacteria"/>
</dbReference>
<name>B8IC13_METNO</name>
<protein>
    <submittedName>
        <fullName evidence="1">Uncharacterized protein</fullName>
    </submittedName>
</protein>
<dbReference type="OrthoDB" id="8003682at2"/>
<keyword evidence="2" id="KW-1185">Reference proteome</keyword>
<organism evidence="1 2">
    <name type="scientific">Methylobacterium nodulans (strain LMG 21967 / CNCM I-2342 / ORS 2060)</name>
    <dbReference type="NCBI Taxonomy" id="460265"/>
    <lineage>
        <taxon>Bacteria</taxon>
        <taxon>Pseudomonadati</taxon>
        <taxon>Pseudomonadota</taxon>
        <taxon>Alphaproteobacteria</taxon>
        <taxon>Hyphomicrobiales</taxon>
        <taxon>Methylobacteriaceae</taxon>
        <taxon>Methylobacterium</taxon>
    </lineage>
</organism>
<proteinExistence type="predicted"/>
<dbReference type="KEGG" id="mno:Mnod_6413"/>